<dbReference type="InterPro" id="IPR041614">
    <property type="entry name" value="DprA_WH"/>
</dbReference>
<dbReference type="SUPFAM" id="SSF102405">
    <property type="entry name" value="MCP/YpsA-like"/>
    <property type="match status" value="1"/>
</dbReference>
<dbReference type="InterPro" id="IPR036388">
    <property type="entry name" value="WH-like_DNA-bd_sf"/>
</dbReference>
<dbReference type="NCBIfam" id="TIGR00732">
    <property type="entry name" value="dprA"/>
    <property type="match status" value="1"/>
</dbReference>
<dbReference type="PANTHER" id="PTHR43022:SF1">
    <property type="entry name" value="PROTEIN SMF"/>
    <property type="match status" value="1"/>
</dbReference>
<dbReference type="Proteomes" id="UP000199296">
    <property type="component" value="Unassembled WGS sequence"/>
</dbReference>
<evidence type="ECO:0000313" key="4">
    <source>
        <dbReference type="EMBL" id="SDG40109.1"/>
    </source>
</evidence>
<dbReference type="PANTHER" id="PTHR43022">
    <property type="entry name" value="PROTEIN SMF"/>
    <property type="match status" value="1"/>
</dbReference>
<dbReference type="STRING" id="470826.SAMN04488027_101127"/>
<dbReference type="Gene3D" id="1.10.10.10">
    <property type="entry name" value="Winged helix-like DNA-binding domain superfamily/Winged helix DNA-binding domain"/>
    <property type="match status" value="1"/>
</dbReference>
<dbReference type="InterPro" id="IPR057666">
    <property type="entry name" value="DrpA_SLOG"/>
</dbReference>
<dbReference type="SUPFAM" id="SSF47781">
    <property type="entry name" value="RuvA domain 2-like"/>
    <property type="match status" value="1"/>
</dbReference>
<dbReference type="AlphaFoldDB" id="A0A1G7TZ95"/>
<evidence type="ECO:0000256" key="1">
    <source>
        <dbReference type="ARBA" id="ARBA00006525"/>
    </source>
</evidence>
<accession>A0A1G7TZ95</accession>
<evidence type="ECO:0000259" key="3">
    <source>
        <dbReference type="Pfam" id="PF17782"/>
    </source>
</evidence>
<dbReference type="OrthoDB" id="9785707at2"/>
<proteinExistence type="inferred from homology"/>
<evidence type="ECO:0000313" key="5">
    <source>
        <dbReference type="Proteomes" id="UP000199296"/>
    </source>
</evidence>
<dbReference type="Pfam" id="PF02481">
    <property type="entry name" value="DNA_processg_A"/>
    <property type="match status" value="1"/>
</dbReference>
<sequence length="366" mass="40936">MQEQELLNLLMLQNIPGIGHINAKKLVQYFGNATNLFQANIKQLSEVEGIGDKRLKSLKDSAYLREAEKELEFIKKNNIEVHYYQDEDYPFRLKQCIDGPLLLFSRGKIDLKNKPILSIVGTRQITSHGIAFCEKFISDLAPLKPVIVSGFAYGTDIVAHKAAMDHNLQTIGCLAHGLDQIYPKAHQKYTAAIENNGGFFTDFCSHHTFDRKNFLSRNRIVAGLSEATVVIESAEKGGSLVTADIAHSYDREVFAIPGRPQDKFSKGCNMLIKQQKAQMITSAADLVYFLNWDLTAQNKNKQAQLFVDLKGEEKLVFEKLKEIGKAEIDALSLACDLPTYKLASVLISLELSGCVRPLPGKQFEII</sequence>
<name>A0A1G7TZ95_9FLAO</name>
<dbReference type="RefSeq" id="WP_093364271.1">
    <property type="nucleotide sequence ID" value="NZ_FNCW01000001.1"/>
</dbReference>
<reference evidence="4 5" key="1">
    <citation type="submission" date="2016-10" db="EMBL/GenBank/DDBJ databases">
        <authorList>
            <person name="de Groot N.N."/>
        </authorList>
    </citation>
    <scope>NUCLEOTIDE SEQUENCE [LARGE SCALE GENOMIC DNA]</scope>
    <source>
        <strain evidence="4 5">DSM 19803</strain>
    </source>
</reference>
<dbReference type="InterPro" id="IPR003488">
    <property type="entry name" value="DprA"/>
</dbReference>
<dbReference type="Gene3D" id="3.40.50.450">
    <property type="match status" value="1"/>
</dbReference>
<dbReference type="EMBL" id="FNCW01000001">
    <property type="protein sequence ID" value="SDG40109.1"/>
    <property type="molecule type" value="Genomic_DNA"/>
</dbReference>
<evidence type="ECO:0000259" key="2">
    <source>
        <dbReference type="Pfam" id="PF02481"/>
    </source>
</evidence>
<keyword evidence="5" id="KW-1185">Reference proteome</keyword>
<dbReference type="InterPro" id="IPR010994">
    <property type="entry name" value="RuvA_2-like"/>
</dbReference>
<dbReference type="GO" id="GO:0009294">
    <property type="term" value="P:DNA-mediated transformation"/>
    <property type="evidence" value="ECO:0007669"/>
    <property type="project" value="InterPro"/>
</dbReference>
<gene>
    <name evidence="4" type="ORF">SAMN04488027_101127</name>
</gene>
<dbReference type="Pfam" id="PF17782">
    <property type="entry name" value="WHD_DprA"/>
    <property type="match status" value="1"/>
</dbReference>
<feature type="domain" description="DprA winged helix" evidence="3">
    <location>
        <begin position="325"/>
        <end position="361"/>
    </location>
</feature>
<organism evidence="4 5">
    <name type="scientific">Psychroflexus sediminis</name>
    <dbReference type="NCBI Taxonomy" id="470826"/>
    <lineage>
        <taxon>Bacteria</taxon>
        <taxon>Pseudomonadati</taxon>
        <taxon>Bacteroidota</taxon>
        <taxon>Flavobacteriia</taxon>
        <taxon>Flavobacteriales</taxon>
        <taxon>Flavobacteriaceae</taxon>
        <taxon>Psychroflexus</taxon>
    </lineage>
</organism>
<protein>
    <submittedName>
        <fullName evidence="4">DNA processing protein</fullName>
    </submittedName>
</protein>
<dbReference type="Pfam" id="PF14520">
    <property type="entry name" value="HHH_5"/>
    <property type="match status" value="1"/>
</dbReference>
<feature type="domain" description="Smf/DprA SLOG" evidence="2">
    <location>
        <begin position="82"/>
        <end position="290"/>
    </location>
</feature>
<comment type="similarity">
    <text evidence="1">Belongs to the DprA/Smf family.</text>
</comment>